<dbReference type="InterPro" id="IPR001119">
    <property type="entry name" value="SLH_dom"/>
</dbReference>
<sequence length="469" mass="55410">MRKLWILFMVILMVVSSAQTSRAYVYYDDILDHWGELYIDWATNDVRLFKGYENNTFKPENSITRAEFMAIINRLLGIQKRSTSKVNSNFKLKYSDLTKEFWAYEDIYKVIHYIENENMPKVDIQWVFPGNNFKPNEPITRYEAGVLISLITSPPVKPLNKKYTDLNSDMKFYKEILNLTGNGIVEGYEDGTFRPWNNITRAEASKIVKKAYEDLEYLKKDQLNINDLARFNLLKEKPLFEYGNRPRNQENFDKKFVDAIATLEYISFIGYIPHAERHLYDADPIGTLWQLKNDEYYNVIGVNYYLLSYDNSLLKERQRELVVEAMEYYETMENKENIKGMANFIYISKDKINAKDYISFLEKYLNLTLDNNDAIFIGTELVGQYMNNYQYKKALDLSQYILTLNKDIRLNAQLILNHGYIIYKDSGVNSAVQYLSKSWNNLKTNTSYRLYSEEIDLLFTSMMKQLMKK</sequence>
<evidence type="ECO:0000256" key="1">
    <source>
        <dbReference type="ARBA" id="ARBA00022737"/>
    </source>
</evidence>
<evidence type="ECO:0000313" key="5">
    <source>
        <dbReference type="Proteomes" id="UP000000269"/>
    </source>
</evidence>
<dbReference type="RefSeq" id="WP_012159670.1">
    <property type="nucleotide sequence ID" value="NC_009922.1"/>
</dbReference>
<feature type="chain" id="PRO_5002725847" evidence="2">
    <location>
        <begin position="24"/>
        <end position="469"/>
    </location>
</feature>
<feature type="domain" description="SLH" evidence="3">
    <location>
        <begin position="22"/>
        <end position="86"/>
    </location>
</feature>
<keyword evidence="5" id="KW-1185">Reference proteome</keyword>
<gene>
    <name evidence="4" type="ordered locus">Clos_1818</name>
</gene>
<dbReference type="HOGENOM" id="CLU_582206_0_0_9"/>
<dbReference type="PROSITE" id="PS51272">
    <property type="entry name" value="SLH"/>
    <property type="match status" value="2"/>
</dbReference>
<keyword evidence="1" id="KW-0677">Repeat</keyword>
<evidence type="ECO:0000259" key="3">
    <source>
        <dbReference type="PROSITE" id="PS51272"/>
    </source>
</evidence>
<dbReference type="eggNOG" id="COG5492">
    <property type="taxonomic scope" value="Bacteria"/>
</dbReference>
<dbReference type="STRING" id="350688.Clos_1818"/>
<reference evidence="5" key="1">
    <citation type="submission" date="2007-10" db="EMBL/GenBank/DDBJ databases">
        <title>Complete genome of Alkaliphilus oremlandii OhILAs.</title>
        <authorList>
            <person name="Copeland A."/>
            <person name="Lucas S."/>
            <person name="Lapidus A."/>
            <person name="Barry K."/>
            <person name="Detter J.C."/>
            <person name="Glavina del Rio T."/>
            <person name="Hammon N."/>
            <person name="Israni S."/>
            <person name="Dalin E."/>
            <person name="Tice H."/>
            <person name="Pitluck S."/>
            <person name="Chain P."/>
            <person name="Malfatti S."/>
            <person name="Shin M."/>
            <person name="Vergez L."/>
            <person name="Schmutz J."/>
            <person name="Larimer F."/>
            <person name="Land M."/>
            <person name="Hauser L."/>
            <person name="Kyrpides N."/>
            <person name="Mikhailova N."/>
            <person name="Stolz J.F."/>
            <person name="Dawson A."/>
            <person name="Fisher E."/>
            <person name="Crable B."/>
            <person name="Perera E."/>
            <person name="Lisak J."/>
            <person name="Ranganathan M."/>
            <person name="Basu P."/>
            <person name="Richardson P."/>
        </authorList>
    </citation>
    <scope>NUCLEOTIDE SEQUENCE [LARGE SCALE GENOMIC DNA]</scope>
    <source>
        <strain evidence="5">OhILAs</strain>
    </source>
</reference>
<evidence type="ECO:0000256" key="2">
    <source>
        <dbReference type="SAM" id="SignalP"/>
    </source>
</evidence>
<dbReference type="EMBL" id="CP000853">
    <property type="protein sequence ID" value="ABW19358.1"/>
    <property type="molecule type" value="Genomic_DNA"/>
</dbReference>
<dbReference type="Proteomes" id="UP000000269">
    <property type="component" value="Chromosome"/>
</dbReference>
<dbReference type="KEGG" id="aoe:Clos_1818"/>
<evidence type="ECO:0000313" key="4">
    <source>
        <dbReference type="EMBL" id="ABW19358.1"/>
    </source>
</evidence>
<feature type="domain" description="SLH" evidence="3">
    <location>
        <begin position="159"/>
        <end position="222"/>
    </location>
</feature>
<dbReference type="AlphaFoldDB" id="A8MHS6"/>
<dbReference type="Pfam" id="PF00395">
    <property type="entry name" value="SLH"/>
    <property type="match status" value="2"/>
</dbReference>
<protein>
    <submittedName>
        <fullName evidence="4">S-layer domain protein</fullName>
    </submittedName>
</protein>
<name>A8MHS6_ALKOO</name>
<keyword evidence="2" id="KW-0732">Signal</keyword>
<feature type="signal peptide" evidence="2">
    <location>
        <begin position="1"/>
        <end position="23"/>
    </location>
</feature>
<accession>A8MHS6</accession>
<dbReference type="PANTHER" id="PTHR43308">
    <property type="entry name" value="OUTER MEMBRANE PROTEIN ALPHA-RELATED"/>
    <property type="match status" value="1"/>
</dbReference>
<dbReference type="PANTHER" id="PTHR43308:SF5">
    <property type="entry name" value="S-LAYER PROTEIN _ PEPTIDOGLYCAN ENDO-BETA-N-ACETYLGLUCOSAMINIDASE"/>
    <property type="match status" value="1"/>
</dbReference>
<dbReference type="OrthoDB" id="174569at2"/>
<dbReference type="InterPro" id="IPR051465">
    <property type="entry name" value="Cell_Envelope_Struct_Comp"/>
</dbReference>
<organism evidence="4 5">
    <name type="scientific">Alkaliphilus oremlandii (strain OhILAs)</name>
    <name type="common">Clostridium oremlandii (strain OhILAs)</name>
    <dbReference type="NCBI Taxonomy" id="350688"/>
    <lineage>
        <taxon>Bacteria</taxon>
        <taxon>Bacillati</taxon>
        <taxon>Bacillota</taxon>
        <taxon>Clostridia</taxon>
        <taxon>Peptostreptococcales</taxon>
        <taxon>Natronincolaceae</taxon>
        <taxon>Alkaliphilus</taxon>
    </lineage>
</organism>
<proteinExistence type="predicted"/>